<dbReference type="Proteomes" id="UP000186176">
    <property type="component" value="Unassembled WGS sequence"/>
</dbReference>
<evidence type="ECO:0000313" key="2">
    <source>
        <dbReference type="Proteomes" id="UP000186176"/>
    </source>
</evidence>
<reference evidence="1 2" key="1">
    <citation type="submission" date="2016-10" db="EMBL/GenBank/DDBJ databases">
        <title>Reductive evolution of mitochondrial metabolism and differential evolution of invasion-related proteins in Cryptosporidium.</title>
        <authorList>
            <person name="Liu S."/>
            <person name="Roellig D.M."/>
            <person name="Guo Y."/>
            <person name="Li N."/>
            <person name="Frace M.A."/>
            <person name="Tang K."/>
            <person name="Zhang L."/>
            <person name="Feng Y."/>
            <person name="Xiao L."/>
        </authorList>
    </citation>
    <scope>NUCLEOTIDE SEQUENCE [LARGE SCALE GENOMIC DNA]</scope>
    <source>
        <strain evidence="1">39726</strain>
    </source>
</reference>
<dbReference type="OrthoDB" id="341535at2759"/>
<name>A0A1J4MCC7_9CRYT</name>
<protein>
    <submittedName>
        <fullName evidence="1">Uncharacterized protein</fullName>
    </submittedName>
</protein>
<proteinExistence type="predicted"/>
<evidence type="ECO:0000313" key="1">
    <source>
        <dbReference type="EMBL" id="OII71888.1"/>
    </source>
</evidence>
<comment type="caution">
    <text evidence="1">The sequence shown here is derived from an EMBL/GenBank/DDBJ whole genome shotgun (WGS) entry which is preliminary data.</text>
</comment>
<sequence>MADQQDAVIFQNDHDMSNTQNKGLLRKDTNIEERSKIDEYCACVLEESRNNSVTCDIIDQSGVSEFCSQVRKMKMWPSFDHIFKAARRDNKWYLRSQPLKGVNKILFEEQKLINISKAMYKGLVITPIPKGVIETAVQTIINSNDVLPEISECVSLTQQINLI</sequence>
<dbReference type="VEuPathDB" id="CryptoDB:cubi_00696"/>
<keyword evidence="2" id="KW-1185">Reference proteome</keyword>
<dbReference type="EMBL" id="LRBP01000027">
    <property type="protein sequence ID" value="OII71888.1"/>
    <property type="molecule type" value="Genomic_DNA"/>
</dbReference>
<accession>A0A1J4MCC7</accession>
<dbReference type="GeneID" id="39977488"/>
<organism evidence="1 2">
    <name type="scientific">Cryptosporidium ubiquitum</name>
    <dbReference type="NCBI Taxonomy" id="857276"/>
    <lineage>
        <taxon>Eukaryota</taxon>
        <taxon>Sar</taxon>
        <taxon>Alveolata</taxon>
        <taxon>Apicomplexa</taxon>
        <taxon>Conoidasida</taxon>
        <taxon>Coccidia</taxon>
        <taxon>Eucoccidiorida</taxon>
        <taxon>Eimeriorina</taxon>
        <taxon>Cryptosporidiidae</taxon>
        <taxon>Cryptosporidium</taxon>
    </lineage>
</organism>
<dbReference type="AlphaFoldDB" id="A0A1J4MCC7"/>
<gene>
    <name evidence="1" type="ORF">cubi_00696</name>
</gene>
<dbReference type="RefSeq" id="XP_028873507.1">
    <property type="nucleotide sequence ID" value="XM_029017709.1"/>
</dbReference>